<keyword evidence="2" id="KW-0132">Cell division</keyword>
<feature type="transmembrane region" description="Helical" evidence="7">
    <location>
        <begin position="120"/>
        <end position="143"/>
    </location>
</feature>
<dbReference type="InterPro" id="IPR050487">
    <property type="entry name" value="FtsQ_DivIB"/>
</dbReference>
<keyword evidence="5" id="KW-0131">Cell cycle</keyword>
<feature type="region of interest" description="Disordered" evidence="6">
    <location>
        <begin position="1"/>
        <end position="114"/>
    </location>
</feature>
<dbReference type="GO" id="GO:0051301">
    <property type="term" value="P:cell division"/>
    <property type="evidence" value="ECO:0007669"/>
    <property type="project" value="UniProtKB-KW"/>
</dbReference>
<keyword evidence="7" id="KW-0472">Membrane</keyword>
<evidence type="ECO:0000256" key="3">
    <source>
        <dbReference type="ARBA" id="ARBA00022692"/>
    </source>
</evidence>
<dbReference type="Gene3D" id="3.10.20.310">
    <property type="entry name" value="membrane protein fhac"/>
    <property type="match status" value="1"/>
</dbReference>
<evidence type="ECO:0000313" key="10">
    <source>
        <dbReference type="Proteomes" id="UP000632659"/>
    </source>
</evidence>
<evidence type="ECO:0000256" key="5">
    <source>
        <dbReference type="ARBA" id="ARBA00023306"/>
    </source>
</evidence>
<evidence type="ECO:0000313" key="9">
    <source>
        <dbReference type="EMBL" id="MBC8609726.1"/>
    </source>
</evidence>
<reference evidence="9" key="1">
    <citation type="submission" date="2020-08" db="EMBL/GenBank/DDBJ databases">
        <title>Genome public.</title>
        <authorList>
            <person name="Liu C."/>
            <person name="Sun Q."/>
        </authorList>
    </citation>
    <scope>NUCLEOTIDE SEQUENCE</scope>
    <source>
        <strain evidence="9">NSJ-15</strain>
    </source>
</reference>
<feature type="compositionally biased region" description="Basic residues" evidence="6">
    <location>
        <begin position="1"/>
        <end position="11"/>
    </location>
</feature>
<feature type="domain" description="POTRA" evidence="8">
    <location>
        <begin position="143"/>
        <end position="207"/>
    </location>
</feature>
<evidence type="ECO:0000256" key="6">
    <source>
        <dbReference type="SAM" id="MobiDB-lite"/>
    </source>
</evidence>
<feature type="compositionally biased region" description="Basic residues" evidence="6">
    <location>
        <begin position="84"/>
        <end position="99"/>
    </location>
</feature>
<feature type="compositionally biased region" description="Basic and acidic residues" evidence="6">
    <location>
        <begin position="32"/>
        <end position="58"/>
    </location>
</feature>
<accession>A0A8J6NYP6</accession>
<name>A0A8J6NYP6_9FIRM</name>
<proteinExistence type="predicted"/>
<dbReference type="PANTHER" id="PTHR37820:SF1">
    <property type="entry name" value="CELL DIVISION PROTEIN FTSQ"/>
    <property type="match status" value="1"/>
</dbReference>
<dbReference type="GO" id="GO:0005886">
    <property type="term" value="C:plasma membrane"/>
    <property type="evidence" value="ECO:0007669"/>
    <property type="project" value="TreeGrafter"/>
</dbReference>
<evidence type="ECO:0000256" key="2">
    <source>
        <dbReference type="ARBA" id="ARBA00022618"/>
    </source>
</evidence>
<evidence type="ECO:0000256" key="7">
    <source>
        <dbReference type="SAM" id="Phobius"/>
    </source>
</evidence>
<organism evidence="9 10">
    <name type="scientific">Massiliimalia timonensis</name>
    <dbReference type="NCBI Taxonomy" id="1987501"/>
    <lineage>
        <taxon>Bacteria</taxon>
        <taxon>Bacillati</taxon>
        <taxon>Bacillota</taxon>
        <taxon>Clostridia</taxon>
        <taxon>Eubacteriales</taxon>
        <taxon>Oscillospiraceae</taxon>
        <taxon>Massiliimalia</taxon>
    </lineage>
</organism>
<keyword evidence="10" id="KW-1185">Reference proteome</keyword>
<feature type="compositionally biased region" description="Basic and acidic residues" evidence="6">
    <location>
        <begin position="373"/>
        <end position="385"/>
    </location>
</feature>
<gene>
    <name evidence="9" type="ORF">H8702_01145</name>
</gene>
<dbReference type="PANTHER" id="PTHR37820">
    <property type="entry name" value="CELL DIVISION PROTEIN DIVIB"/>
    <property type="match status" value="1"/>
</dbReference>
<comment type="caution">
    <text evidence="9">The sequence shown here is derived from an EMBL/GenBank/DDBJ whole genome shotgun (WGS) entry which is preliminary data.</text>
</comment>
<dbReference type="Proteomes" id="UP000632659">
    <property type="component" value="Unassembled WGS sequence"/>
</dbReference>
<evidence type="ECO:0000259" key="8">
    <source>
        <dbReference type="Pfam" id="PF08478"/>
    </source>
</evidence>
<keyword evidence="1" id="KW-1003">Cell membrane</keyword>
<evidence type="ECO:0000256" key="4">
    <source>
        <dbReference type="ARBA" id="ARBA00022989"/>
    </source>
</evidence>
<dbReference type="RefSeq" id="WP_154824697.1">
    <property type="nucleotide sequence ID" value="NZ_JACRTL010000001.1"/>
</dbReference>
<feature type="compositionally biased region" description="Basic and acidic residues" evidence="6">
    <location>
        <begin position="69"/>
        <end position="83"/>
    </location>
</feature>
<dbReference type="Pfam" id="PF08478">
    <property type="entry name" value="POTRA_1"/>
    <property type="match status" value="1"/>
</dbReference>
<feature type="region of interest" description="Disordered" evidence="6">
    <location>
        <begin position="354"/>
        <end position="385"/>
    </location>
</feature>
<sequence length="385" mass="43275">MKKQKLKKTKLNKTNTSARSSREQPVHTQRTPKPEPRRTPVPQERTKRPAVQKHDPAEPVRVISMNPAARDRLQRRREAEVQAKLKKLPQTREKSRKKLRDQAREANSRRHQKRRKRNHTLYFMILLFFVLVTGITLSVTVFFNIKTIVVTGDKAYSVEEMSKLGGVSVGDNLFRLNLRKMEEEILSKAIDLDSVSVERALPETLRFRLKPAEPSVLLYSGGQYYVLSSGGRLINIVSSTDGYEDIMILSGIDLSKQKVGDFVTGNEAYQEFESLLESLTEHEIGPVNGVAMKNGVDIKVNLNNRISLVIGNTIGLEDKLLLAKQVLNEEIGEAESGVLDLSISGKAYFQPKTGEDLQKVLPKGTQTAADPASSKDTDQKKEKTE</sequence>
<keyword evidence="3 7" id="KW-0812">Transmembrane</keyword>
<keyword evidence="4 7" id="KW-1133">Transmembrane helix</keyword>
<dbReference type="AlphaFoldDB" id="A0A8J6NYP6"/>
<protein>
    <submittedName>
        <fullName evidence="9">FtsQ-type POTRA domain-containing protein</fullName>
    </submittedName>
</protein>
<dbReference type="EMBL" id="JACRTL010000001">
    <property type="protein sequence ID" value="MBC8609726.1"/>
    <property type="molecule type" value="Genomic_DNA"/>
</dbReference>
<dbReference type="InterPro" id="IPR013685">
    <property type="entry name" value="POTRA_FtsQ_type"/>
</dbReference>
<evidence type="ECO:0000256" key="1">
    <source>
        <dbReference type="ARBA" id="ARBA00022475"/>
    </source>
</evidence>